<gene>
    <name evidence="2" type="ORF">TPSD3_11730</name>
</gene>
<keyword evidence="1" id="KW-0175">Coiled coil</keyword>
<dbReference type="EMBL" id="MSLT01000018">
    <property type="protein sequence ID" value="OUD13293.1"/>
    <property type="molecule type" value="Genomic_DNA"/>
</dbReference>
<evidence type="ECO:0000256" key="1">
    <source>
        <dbReference type="SAM" id="Coils"/>
    </source>
</evidence>
<dbReference type="RefSeq" id="WP_086488742.1">
    <property type="nucleotide sequence ID" value="NZ_MSLT01000018.1"/>
</dbReference>
<evidence type="ECO:0000313" key="2">
    <source>
        <dbReference type="EMBL" id="OUD13293.1"/>
    </source>
</evidence>
<dbReference type="AlphaFoldDB" id="A0A251X6K9"/>
<organism evidence="2 3">
    <name type="scientific">Thioflexithrix psekupsensis</name>
    <dbReference type="NCBI Taxonomy" id="1570016"/>
    <lineage>
        <taxon>Bacteria</taxon>
        <taxon>Pseudomonadati</taxon>
        <taxon>Pseudomonadota</taxon>
        <taxon>Gammaproteobacteria</taxon>
        <taxon>Thiotrichales</taxon>
        <taxon>Thioflexithrix</taxon>
    </lineage>
</organism>
<evidence type="ECO:0000313" key="3">
    <source>
        <dbReference type="Proteomes" id="UP000194798"/>
    </source>
</evidence>
<name>A0A251X6K9_9GAMM</name>
<keyword evidence="3" id="KW-1185">Reference proteome</keyword>
<sequence length="124" mass="14552">MRLLQKIGLLFKQKSQQYQDNMNPILLNQAANMPCVAEEITVDNGGLSLALAQELKRASHLFSQLEQVREEAQHLSQWVYEHHEDWLLQQHALKQQLQSYEKILEQTTLEFQATESRLLKIMHK</sequence>
<proteinExistence type="predicted"/>
<reference evidence="2 3" key="1">
    <citation type="submission" date="2016-12" db="EMBL/GenBank/DDBJ databases">
        <title>Thioflexothrix psekupsii D3 genome sequencing and assembly.</title>
        <authorList>
            <person name="Fomenkov A."/>
            <person name="Vincze T."/>
            <person name="Grabovich M."/>
            <person name="Anton B.P."/>
            <person name="Dubinina G."/>
            <person name="Orlova M."/>
            <person name="Belousova E."/>
            <person name="Roberts R.J."/>
        </authorList>
    </citation>
    <scope>NUCLEOTIDE SEQUENCE [LARGE SCALE GENOMIC DNA]</scope>
    <source>
        <strain evidence="2">D3</strain>
    </source>
</reference>
<dbReference type="Proteomes" id="UP000194798">
    <property type="component" value="Unassembled WGS sequence"/>
</dbReference>
<protein>
    <submittedName>
        <fullName evidence="2">Uncharacterized protein</fullName>
    </submittedName>
</protein>
<comment type="caution">
    <text evidence="2">The sequence shown here is derived from an EMBL/GenBank/DDBJ whole genome shotgun (WGS) entry which is preliminary data.</text>
</comment>
<feature type="coiled-coil region" evidence="1">
    <location>
        <begin position="90"/>
        <end position="117"/>
    </location>
</feature>
<accession>A0A251X6K9</accession>